<sequence>MNVVLVGTLVRGRCLPVANPSSRGLRTWPLRPVRRVRLVNGQRLLHATGGNQAESTKPTEDINAEDLAKLLKGFEESTSHDKSDANFVVHNEPHTLNSDSRRPPRKSKIEDYSAWHQWDGQSDKPPSMDGSLGTGGVDRYISHVLSDVAKAKAARDEADGKGKAAQDENAVPGSDDVVQDQLQRITQSEKTTVENENSVTFASTVNNPAASTLAEATAPSLSAKQSHRSNLQKADMAALAKRLQLRLDEEIKRLKVTKEIVRASLTSRAKDFGRDAQVQLGMLGGKVNEVTGYNEIERLKQDVRERENDIARLREESARAKDAYDQAVTSRSVSQRDLNALLERKHSWTDADISHFTQLVRSDHNLNQAVSSSKEALKKAESEVDKAFTALLKGILERYHEEQVWSDKIRSVSTYGSLIVLLINLIVFLGAIAIVEPWKRKRLVRGLEERVKGMVEDVEHTVTGEFEEVKRNMASVAATLAELQTAMDNDSAKPVSRVADMSAATSTTDEQVTPSRQKLVTLNTESSPTYQISTPPGSETYTSIILPPSTLQHVSRVSFKAASYLAEQDPRKVDMAITGTIGLVTGAVVTLLFSALR</sequence>
<evidence type="ECO:0000313" key="1">
    <source>
        <dbReference type="EMBL" id="KAJ9126791.1"/>
    </source>
</evidence>
<keyword evidence="2" id="KW-1185">Reference proteome</keyword>
<reference evidence="1" key="1">
    <citation type="submission" date="2023-04" db="EMBL/GenBank/DDBJ databases">
        <title>Draft Genome sequencing of Naganishia species isolated from polar environments using Oxford Nanopore Technology.</title>
        <authorList>
            <person name="Leo P."/>
            <person name="Venkateswaran K."/>
        </authorList>
    </citation>
    <scope>NUCLEOTIDE SEQUENCE</scope>
    <source>
        <strain evidence="1">DBVPG 5303</strain>
    </source>
</reference>
<dbReference type="EMBL" id="JASBWV010000004">
    <property type="protein sequence ID" value="KAJ9126791.1"/>
    <property type="molecule type" value="Genomic_DNA"/>
</dbReference>
<organism evidence="1 2">
    <name type="scientific">Naganishia onofrii</name>
    <dbReference type="NCBI Taxonomy" id="1851511"/>
    <lineage>
        <taxon>Eukaryota</taxon>
        <taxon>Fungi</taxon>
        <taxon>Dikarya</taxon>
        <taxon>Basidiomycota</taxon>
        <taxon>Agaricomycotina</taxon>
        <taxon>Tremellomycetes</taxon>
        <taxon>Filobasidiales</taxon>
        <taxon>Filobasidiaceae</taxon>
        <taxon>Naganishia</taxon>
    </lineage>
</organism>
<dbReference type="Proteomes" id="UP001234202">
    <property type="component" value="Unassembled WGS sequence"/>
</dbReference>
<proteinExistence type="predicted"/>
<comment type="caution">
    <text evidence="1">The sequence shown here is derived from an EMBL/GenBank/DDBJ whole genome shotgun (WGS) entry which is preliminary data.</text>
</comment>
<accession>A0ACC2XUU5</accession>
<gene>
    <name evidence="1" type="ORF">QFC24_001823</name>
</gene>
<protein>
    <submittedName>
        <fullName evidence="1">Uncharacterized protein</fullName>
    </submittedName>
</protein>
<evidence type="ECO:0000313" key="2">
    <source>
        <dbReference type="Proteomes" id="UP001234202"/>
    </source>
</evidence>
<name>A0ACC2XUU5_9TREE</name>